<reference evidence="1" key="1">
    <citation type="submission" date="2014-05" db="EMBL/GenBank/DDBJ databases">
        <title>The transcriptome of the halophilic microalga Tetraselmis sp. GSL018 isolated from the Great Salt Lake, Utah.</title>
        <authorList>
            <person name="Jinkerson R.E."/>
            <person name="D'Adamo S."/>
            <person name="Posewitz M.C."/>
        </authorList>
    </citation>
    <scope>NUCLEOTIDE SEQUENCE</scope>
    <source>
        <strain evidence="1">GSL018</strain>
    </source>
</reference>
<accession>A0A061RW47</accession>
<proteinExistence type="predicted"/>
<dbReference type="AlphaFoldDB" id="A0A061RW47"/>
<gene>
    <name evidence="1" type="ORF">TSPGSL018_24617</name>
</gene>
<name>A0A061RW47_9CHLO</name>
<organism evidence="1">
    <name type="scientific">Tetraselmis sp. GSL018</name>
    <dbReference type="NCBI Taxonomy" id="582737"/>
    <lineage>
        <taxon>Eukaryota</taxon>
        <taxon>Viridiplantae</taxon>
        <taxon>Chlorophyta</taxon>
        <taxon>core chlorophytes</taxon>
        <taxon>Chlorodendrophyceae</taxon>
        <taxon>Chlorodendrales</taxon>
        <taxon>Chlorodendraceae</taxon>
        <taxon>Tetraselmis</taxon>
    </lineage>
</organism>
<dbReference type="EMBL" id="GBEZ01010789">
    <property type="protein sequence ID" value="JAC74930.1"/>
    <property type="molecule type" value="Transcribed_RNA"/>
</dbReference>
<evidence type="ECO:0000313" key="1">
    <source>
        <dbReference type="EMBL" id="JAC74930.1"/>
    </source>
</evidence>
<feature type="non-terminal residue" evidence="1">
    <location>
        <position position="1"/>
    </location>
</feature>
<protein>
    <submittedName>
        <fullName evidence="1">Uncharacterized protein</fullName>
    </submittedName>
</protein>
<sequence>VRLSREGWYSCKIEAKRGCESVPRSETLVPLEGPSPLSVRMTKIFAEQASEAKKD</sequence>